<dbReference type="FunFam" id="2.102.10.10:FF:000006">
    <property type="entry name" value="Menaquinol-cytochrome c reductase, iron-sulfur subunit"/>
    <property type="match status" value="1"/>
</dbReference>
<reference evidence="17" key="2">
    <citation type="journal article" date="2021" name="Microbiol. Resour. Announc.">
        <title>Complete Genome Sequence of Polycladomyces abyssicola JIR-001T, Isolated from Hemipelagic Sediment in Deep Seawater.</title>
        <authorList>
            <person name="Tsubouchi T."/>
            <person name="Kaneko Y."/>
        </authorList>
    </citation>
    <scope>NUCLEOTIDE SEQUENCE</scope>
    <source>
        <strain evidence="17">JIR-001</strain>
    </source>
</reference>
<dbReference type="InterPro" id="IPR017941">
    <property type="entry name" value="Rieske_2Fe-2S"/>
</dbReference>
<protein>
    <recommendedName>
        <fullName evidence="12">Menaquinol:cytochrome c reductase iron-sulfur subunit</fullName>
    </recommendedName>
    <alternativeName>
        <fullName evidence="14">Cytochrome bc complex, iron-sulfur subunit</fullName>
    </alternativeName>
    <alternativeName>
        <fullName evidence="13">Rieske iron-sulfur protein QcrA</fullName>
    </alternativeName>
</protein>
<keyword evidence="15" id="KW-0812">Transmembrane</keyword>
<keyword evidence="7" id="KW-0408">Iron</keyword>
<evidence type="ECO:0000256" key="13">
    <source>
        <dbReference type="ARBA" id="ARBA00075320"/>
    </source>
</evidence>
<proteinExistence type="inferred from homology"/>
<dbReference type="AlphaFoldDB" id="A0A8D5UEG1"/>
<evidence type="ECO:0000256" key="2">
    <source>
        <dbReference type="ARBA" id="ARBA00022448"/>
    </source>
</evidence>
<sequence length="175" mass="19559">MSKEQGRQKSGVSRRQFLTYTLAGTAGFLASGVLFPMVRFAIDPMLKKGEGSQFVEVGDLNEFSEEPRAVTFKVHRKDGWYEPKEGETLTAWIRKSPNGEILALSPICKHLGCTVMWNGNPQFKNQYFCPCHFGRYDENGVNIPGTPPPAPLDTYETKVENGKLYLGKIKPRSGV</sequence>
<evidence type="ECO:0000256" key="7">
    <source>
        <dbReference type="ARBA" id="ARBA00023004"/>
    </source>
</evidence>
<dbReference type="GO" id="GO:0051537">
    <property type="term" value="F:2 iron, 2 sulfur cluster binding"/>
    <property type="evidence" value="ECO:0007669"/>
    <property type="project" value="UniProtKB-KW"/>
</dbReference>
<evidence type="ECO:0000256" key="3">
    <source>
        <dbReference type="ARBA" id="ARBA00022714"/>
    </source>
</evidence>
<evidence type="ECO:0000256" key="11">
    <source>
        <dbReference type="ARBA" id="ARBA00064458"/>
    </source>
</evidence>
<keyword evidence="2" id="KW-0813">Transport</keyword>
<dbReference type="PROSITE" id="PS51318">
    <property type="entry name" value="TAT"/>
    <property type="match status" value="1"/>
</dbReference>
<accession>A0A8D5UEG1</accession>
<dbReference type="RefSeq" id="WP_246512245.1">
    <property type="nucleotide sequence ID" value="NZ_AP024601.1"/>
</dbReference>
<evidence type="ECO:0000256" key="12">
    <source>
        <dbReference type="ARBA" id="ARBA00067741"/>
    </source>
</evidence>
<comment type="similarity">
    <text evidence="1">Belongs to the Rieske iron-sulfur protein family.</text>
</comment>
<evidence type="ECO:0000313" key="18">
    <source>
        <dbReference type="Proteomes" id="UP000677436"/>
    </source>
</evidence>
<dbReference type="Proteomes" id="UP000677436">
    <property type="component" value="Chromosome"/>
</dbReference>
<reference evidence="17" key="1">
    <citation type="journal article" date="2013" name="Int. J. Syst. Evol. Microbiol.">
        <title>Polycladomyces abyssicola gen. nov., sp. nov., a thermophilic filamentous bacterium isolated from hemipelagic sediment.</title>
        <authorList>
            <person name="Tsubouchi T."/>
            <person name="Shimane Y."/>
            <person name="Mori K."/>
            <person name="Usui K."/>
            <person name="Hiraki T."/>
            <person name="Tame A."/>
            <person name="Uematsu K."/>
            <person name="Maruyama T."/>
            <person name="Hatada Y."/>
        </authorList>
    </citation>
    <scope>NUCLEOTIDE SEQUENCE</scope>
    <source>
        <strain evidence="17">JIR-001</strain>
    </source>
</reference>
<dbReference type="InterPro" id="IPR006311">
    <property type="entry name" value="TAT_signal"/>
</dbReference>
<evidence type="ECO:0000313" key="17">
    <source>
        <dbReference type="EMBL" id="BCU81807.1"/>
    </source>
</evidence>
<evidence type="ECO:0000256" key="10">
    <source>
        <dbReference type="ARBA" id="ARBA00055683"/>
    </source>
</evidence>
<keyword evidence="5" id="KW-0249">Electron transport</keyword>
<organism evidence="17 18">
    <name type="scientific">Polycladomyces abyssicola</name>
    <dbReference type="NCBI Taxonomy" id="1125966"/>
    <lineage>
        <taxon>Bacteria</taxon>
        <taxon>Bacillati</taxon>
        <taxon>Bacillota</taxon>
        <taxon>Bacilli</taxon>
        <taxon>Bacillales</taxon>
        <taxon>Thermoactinomycetaceae</taxon>
        <taxon>Polycladomyces</taxon>
    </lineage>
</organism>
<evidence type="ECO:0000259" key="16">
    <source>
        <dbReference type="PROSITE" id="PS51296"/>
    </source>
</evidence>
<dbReference type="Pfam" id="PF00355">
    <property type="entry name" value="Rieske"/>
    <property type="match status" value="1"/>
</dbReference>
<dbReference type="EMBL" id="AP024601">
    <property type="protein sequence ID" value="BCU81807.1"/>
    <property type="molecule type" value="Genomic_DNA"/>
</dbReference>
<keyword evidence="15" id="KW-0472">Membrane</keyword>
<gene>
    <name evidence="17" type="ORF">JIR001_15900</name>
</gene>
<dbReference type="GO" id="GO:0046872">
    <property type="term" value="F:metal ion binding"/>
    <property type="evidence" value="ECO:0007669"/>
    <property type="project" value="UniProtKB-KW"/>
</dbReference>
<evidence type="ECO:0000256" key="9">
    <source>
        <dbReference type="ARBA" id="ARBA00023157"/>
    </source>
</evidence>
<keyword evidence="4" id="KW-0479">Metal-binding</keyword>
<evidence type="ECO:0000256" key="14">
    <source>
        <dbReference type="ARBA" id="ARBA00076330"/>
    </source>
</evidence>
<dbReference type="SUPFAM" id="SSF50022">
    <property type="entry name" value="ISP domain"/>
    <property type="match status" value="1"/>
</dbReference>
<keyword evidence="8" id="KW-0411">Iron-sulfur</keyword>
<dbReference type="Gene3D" id="2.102.10.10">
    <property type="entry name" value="Rieske [2Fe-2S] iron-sulphur domain"/>
    <property type="match status" value="1"/>
</dbReference>
<dbReference type="PANTHER" id="PTHR10134">
    <property type="entry name" value="CYTOCHROME B-C1 COMPLEX SUBUNIT RIESKE, MITOCHONDRIAL"/>
    <property type="match status" value="1"/>
</dbReference>
<evidence type="ECO:0000256" key="4">
    <source>
        <dbReference type="ARBA" id="ARBA00022723"/>
    </source>
</evidence>
<name>A0A8D5UEG1_9BACL</name>
<evidence type="ECO:0000256" key="5">
    <source>
        <dbReference type="ARBA" id="ARBA00022982"/>
    </source>
</evidence>
<comment type="subunit">
    <text evidence="11">The main subunits of the menaquinol:cytochrome c complex are a Rieske-type iron-sulfur protein (QcrA), a cytochrome b (QcrB) and a cytochrome c (QcrC).</text>
</comment>
<evidence type="ECO:0000256" key="6">
    <source>
        <dbReference type="ARBA" id="ARBA00023002"/>
    </source>
</evidence>
<comment type="function">
    <text evidence="10">Component of the menaquinol:cytochrome c reductase complex. The Rieske protein is a high potential 2Fe-2S protein.</text>
</comment>
<evidence type="ECO:0000256" key="1">
    <source>
        <dbReference type="ARBA" id="ARBA00010651"/>
    </source>
</evidence>
<keyword evidence="15" id="KW-1133">Transmembrane helix</keyword>
<evidence type="ECO:0000256" key="8">
    <source>
        <dbReference type="ARBA" id="ARBA00023014"/>
    </source>
</evidence>
<keyword evidence="3" id="KW-0001">2Fe-2S</keyword>
<feature type="domain" description="Rieske" evidence="16">
    <location>
        <begin position="95"/>
        <end position="166"/>
    </location>
</feature>
<feature type="transmembrane region" description="Helical" evidence="15">
    <location>
        <begin position="17"/>
        <end position="38"/>
    </location>
</feature>
<dbReference type="CDD" id="cd03467">
    <property type="entry name" value="Rieske"/>
    <property type="match status" value="1"/>
</dbReference>
<dbReference type="PROSITE" id="PS51296">
    <property type="entry name" value="RIESKE"/>
    <property type="match status" value="1"/>
</dbReference>
<evidence type="ECO:0000256" key="15">
    <source>
        <dbReference type="SAM" id="Phobius"/>
    </source>
</evidence>
<dbReference type="GO" id="GO:0004497">
    <property type="term" value="F:monooxygenase activity"/>
    <property type="evidence" value="ECO:0007669"/>
    <property type="project" value="UniProtKB-ARBA"/>
</dbReference>
<dbReference type="InterPro" id="IPR014349">
    <property type="entry name" value="Rieske_Fe-S_prot"/>
</dbReference>
<dbReference type="KEGG" id="pabs:JIR001_15900"/>
<dbReference type="InterPro" id="IPR036922">
    <property type="entry name" value="Rieske_2Fe-2S_sf"/>
</dbReference>
<dbReference type="GO" id="GO:0016705">
    <property type="term" value="F:oxidoreductase activity, acting on paired donors, with incorporation or reduction of molecular oxygen"/>
    <property type="evidence" value="ECO:0007669"/>
    <property type="project" value="UniProtKB-ARBA"/>
</dbReference>
<keyword evidence="18" id="KW-1185">Reference proteome</keyword>
<keyword evidence="9" id="KW-1015">Disulfide bond</keyword>
<keyword evidence="6" id="KW-0560">Oxidoreductase</keyword>